<dbReference type="GO" id="GO:0004619">
    <property type="term" value="F:phosphoglycerate mutase activity"/>
    <property type="evidence" value="ECO:0007669"/>
    <property type="project" value="UniProtKB-EC"/>
</dbReference>
<dbReference type="GO" id="GO:0030145">
    <property type="term" value="F:manganese ion binding"/>
    <property type="evidence" value="ECO:0007669"/>
    <property type="project" value="InterPro"/>
</dbReference>
<accession>A0A0R0M666</accession>
<evidence type="ECO:0000313" key="10">
    <source>
        <dbReference type="EMBL" id="KRH94625.1"/>
    </source>
</evidence>
<evidence type="ECO:0000256" key="7">
    <source>
        <dbReference type="ARBA" id="ARBA00023211"/>
    </source>
</evidence>
<dbReference type="GO" id="GO:0005737">
    <property type="term" value="C:cytoplasm"/>
    <property type="evidence" value="ECO:0007669"/>
    <property type="project" value="InterPro"/>
</dbReference>
<feature type="non-terminal residue" evidence="10">
    <location>
        <position position="216"/>
    </location>
</feature>
<evidence type="ECO:0000256" key="1">
    <source>
        <dbReference type="ARBA" id="ARBA00001936"/>
    </source>
</evidence>
<evidence type="ECO:0000256" key="3">
    <source>
        <dbReference type="ARBA" id="ARBA00008819"/>
    </source>
</evidence>
<evidence type="ECO:0000256" key="6">
    <source>
        <dbReference type="ARBA" id="ARBA00023152"/>
    </source>
</evidence>
<gene>
    <name evidence="10" type="ORF">M153_19600013693</name>
</gene>
<dbReference type="EC" id="5.4.2.12" evidence="4"/>
<comment type="caution">
    <text evidence="10">The sequence shown here is derived from an EMBL/GenBank/DDBJ whole genome shotgun (WGS) entry which is preliminary data.</text>
</comment>
<evidence type="ECO:0000256" key="2">
    <source>
        <dbReference type="ARBA" id="ARBA00004798"/>
    </source>
</evidence>
<keyword evidence="11" id="KW-1185">Reference proteome</keyword>
<dbReference type="Gene3D" id="3.40.720.10">
    <property type="entry name" value="Alkaline Phosphatase, subunit A"/>
    <property type="match status" value="1"/>
</dbReference>
<proteinExistence type="inferred from homology"/>
<evidence type="ECO:0000313" key="11">
    <source>
        <dbReference type="Proteomes" id="UP000051530"/>
    </source>
</evidence>
<feature type="domain" description="BPG-independent PGAM N-terminal" evidence="9">
    <location>
        <begin position="117"/>
        <end position="216"/>
    </location>
</feature>
<evidence type="ECO:0000259" key="9">
    <source>
        <dbReference type="Pfam" id="PF06415"/>
    </source>
</evidence>
<keyword evidence="6" id="KW-0324">Glycolysis</keyword>
<comment type="similarity">
    <text evidence="3">Belongs to the BPG-independent phosphoglycerate mutase family.</text>
</comment>
<dbReference type="InterPro" id="IPR011258">
    <property type="entry name" value="BPG-indep_PGM_N"/>
</dbReference>
<dbReference type="InterPro" id="IPR005995">
    <property type="entry name" value="Pgm_bpd_ind"/>
</dbReference>
<reference evidence="10 11" key="1">
    <citation type="submission" date="2015-07" db="EMBL/GenBank/DDBJ databases">
        <title>The genome of Pseudoloma neurophilia, a relevant intracellular parasite of the zebrafish.</title>
        <authorList>
            <person name="Ndikumana S."/>
            <person name="Pelin A."/>
            <person name="Sanders J."/>
            <person name="Corradi N."/>
        </authorList>
    </citation>
    <scope>NUCLEOTIDE SEQUENCE [LARGE SCALE GENOMIC DNA]</scope>
    <source>
        <strain evidence="10 11">MK1</strain>
    </source>
</reference>
<organism evidence="10 11">
    <name type="scientific">Pseudoloma neurophilia</name>
    <dbReference type="NCBI Taxonomy" id="146866"/>
    <lineage>
        <taxon>Eukaryota</taxon>
        <taxon>Fungi</taxon>
        <taxon>Fungi incertae sedis</taxon>
        <taxon>Microsporidia</taxon>
        <taxon>Pseudoloma</taxon>
    </lineage>
</organism>
<dbReference type="GO" id="GO:0006096">
    <property type="term" value="P:glycolytic process"/>
    <property type="evidence" value="ECO:0007669"/>
    <property type="project" value="UniProtKB-UniPathway"/>
</dbReference>
<dbReference type="OrthoDB" id="1886626at2759"/>
<dbReference type="EMBL" id="LGUB01000050">
    <property type="protein sequence ID" value="KRH94625.1"/>
    <property type="molecule type" value="Genomic_DNA"/>
</dbReference>
<evidence type="ECO:0000256" key="5">
    <source>
        <dbReference type="ARBA" id="ARBA00022723"/>
    </source>
</evidence>
<dbReference type="Pfam" id="PF06415">
    <property type="entry name" value="iPGM_N"/>
    <property type="match status" value="1"/>
</dbReference>
<dbReference type="InterPro" id="IPR017850">
    <property type="entry name" value="Alkaline_phosphatase_core_sf"/>
</dbReference>
<dbReference type="UniPathway" id="UPA00109">
    <property type="reaction ID" value="UER00186"/>
</dbReference>
<dbReference type="Gene3D" id="3.40.1450.10">
    <property type="entry name" value="BPG-independent phosphoglycerate mutase, domain B"/>
    <property type="match status" value="1"/>
</dbReference>
<dbReference type="Proteomes" id="UP000051530">
    <property type="component" value="Unassembled WGS sequence"/>
</dbReference>
<keyword evidence="8" id="KW-0413">Isomerase</keyword>
<dbReference type="SUPFAM" id="SSF53649">
    <property type="entry name" value="Alkaline phosphatase-like"/>
    <property type="match status" value="1"/>
</dbReference>
<dbReference type="VEuPathDB" id="MicrosporidiaDB:M153_19600013693"/>
<evidence type="ECO:0000256" key="4">
    <source>
        <dbReference type="ARBA" id="ARBA00012026"/>
    </source>
</evidence>
<dbReference type="InterPro" id="IPR036646">
    <property type="entry name" value="PGAM_B_sf"/>
</dbReference>
<protein>
    <recommendedName>
        <fullName evidence="4">phosphoglycerate mutase (2,3-diphosphoglycerate-independent)</fullName>
        <ecNumber evidence="4">5.4.2.12</ecNumber>
    </recommendedName>
</protein>
<keyword evidence="7" id="KW-0464">Manganese</keyword>
<keyword evidence="5" id="KW-0479">Metal-binding</keyword>
<sequence length="216" mass="23966">MANEIQAKVCLVIIDGWGHTDDYTAFLRTKIKATNNDIVLDAIEQANTPFYDKICQENGFLTLCASGQAVGLPENTIGNSQVGHITIGTGRCVKQPLLKIGDLFSQGKMNAILEENGLLNTNNHNRNILHMIGLASDGGIHSHMDHLIEMMKIFSHSQVYKKIILHLITDGRDTAPMSCLKYINTIFKKSEELNQKHGSNSVQIGSIAGRWYTMDR</sequence>
<evidence type="ECO:0000256" key="8">
    <source>
        <dbReference type="ARBA" id="ARBA00023235"/>
    </source>
</evidence>
<dbReference type="PANTHER" id="PTHR31637:SF0">
    <property type="entry name" value="2,3-BISPHOSPHOGLYCERATE-INDEPENDENT PHOSPHOGLYCERATE MUTASE"/>
    <property type="match status" value="1"/>
</dbReference>
<comment type="cofactor">
    <cofactor evidence="1">
        <name>Mn(2+)</name>
        <dbReference type="ChEBI" id="CHEBI:29035"/>
    </cofactor>
</comment>
<dbReference type="PANTHER" id="PTHR31637">
    <property type="entry name" value="2,3-BISPHOSPHOGLYCERATE-INDEPENDENT PHOSPHOGLYCERATE MUTASE"/>
    <property type="match status" value="1"/>
</dbReference>
<dbReference type="AlphaFoldDB" id="A0A0R0M666"/>
<dbReference type="GO" id="GO:0006007">
    <property type="term" value="P:glucose catabolic process"/>
    <property type="evidence" value="ECO:0007669"/>
    <property type="project" value="InterPro"/>
</dbReference>
<comment type="pathway">
    <text evidence="2">Carbohydrate degradation; glycolysis; pyruvate from D-glyceraldehyde 3-phosphate: step 3/5.</text>
</comment>
<name>A0A0R0M666_9MICR</name>
<dbReference type="SUPFAM" id="SSF64158">
    <property type="entry name" value="2,3-Bisphosphoglycerate-independent phosphoglycerate mutase, substrate-binding domain"/>
    <property type="match status" value="1"/>
</dbReference>